<dbReference type="SUPFAM" id="SSF88874">
    <property type="entry name" value="Receptor-binding domain of short tail fibre protein gp12"/>
    <property type="match status" value="1"/>
</dbReference>
<dbReference type="InterPro" id="IPR037053">
    <property type="entry name" value="Phage_tail_collar_dom_sf"/>
</dbReference>
<name>A0A2S5DKP9_9NEIS</name>
<accession>A0A2S5DKP9</accession>
<proteinExistence type="predicted"/>
<dbReference type="Pfam" id="PF07484">
    <property type="entry name" value="Collar"/>
    <property type="match status" value="1"/>
</dbReference>
<dbReference type="InterPro" id="IPR011083">
    <property type="entry name" value="Phage_tail_collar_dom"/>
</dbReference>
<dbReference type="AlphaFoldDB" id="A0A2S5DKP9"/>
<reference evidence="3" key="1">
    <citation type="submission" date="2018-02" db="EMBL/GenBank/DDBJ databases">
        <authorList>
            <person name="O'Hara-Hanley K."/>
            <person name="Soby S."/>
        </authorList>
    </citation>
    <scope>NUCLEOTIDE SEQUENCE [LARGE SCALE GENOMIC DNA]</scope>
    <source>
        <strain evidence="3">MWU14-2602</strain>
    </source>
</reference>
<feature type="domain" description="Phage tail collar" evidence="1">
    <location>
        <begin position="233"/>
        <end position="290"/>
    </location>
</feature>
<dbReference type="RefSeq" id="WP_103901189.1">
    <property type="nucleotide sequence ID" value="NZ_PQWB01000011.1"/>
</dbReference>
<dbReference type="Gene3D" id="3.90.1340.10">
    <property type="entry name" value="Phage tail collar domain"/>
    <property type="match status" value="1"/>
</dbReference>
<dbReference type="Proteomes" id="UP000237082">
    <property type="component" value="Unassembled WGS sequence"/>
</dbReference>
<evidence type="ECO:0000313" key="3">
    <source>
        <dbReference type="Proteomes" id="UP000237082"/>
    </source>
</evidence>
<sequence>MQNQLNSINSADGVFHDGNPATGELGTIVTSDWLNGVQAVVQSAQQELMSVIKNSGQNPDPARNDQLLQAVQNIAWGSGAKPTTLAGYGIADGATKTELKTAIDSVVAGAPGALNTLQELAAALGNDSNFASFIAKQLAAKADKSSTLSGYGITDAASRTGDVTRSFSVGKALQSVDAVPLGQAQDIFANINGNTQKTFCVAPTWQDTDAVPLAQVKSLIADAIKSIDTIPPGTIAFFAMKTPPKGWLICDGAEKSRNEFATLFNAIDPTFGSGDGKTTFRLPDLQGQFIRGWDASGKVDAESPRIFGSKQDDALQQHSHASYAMSASIPNVTGAGPDFIPKNSADRNNIAMPQVVREAADARISSETRPRNVALLPCIKY</sequence>
<dbReference type="EMBL" id="PQWB01000011">
    <property type="protein sequence ID" value="POZ63572.1"/>
    <property type="molecule type" value="Genomic_DNA"/>
</dbReference>
<keyword evidence="3" id="KW-1185">Reference proteome</keyword>
<organism evidence="2 3">
    <name type="scientific">Chromobacterium alticapitis</name>
    <dbReference type="NCBI Taxonomy" id="2073169"/>
    <lineage>
        <taxon>Bacteria</taxon>
        <taxon>Pseudomonadati</taxon>
        <taxon>Pseudomonadota</taxon>
        <taxon>Betaproteobacteria</taxon>
        <taxon>Neisseriales</taxon>
        <taxon>Chromobacteriaceae</taxon>
        <taxon>Chromobacterium</taxon>
    </lineage>
</organism>
<gene>
    <name evidence="2" type="ORF">C2I19_02760</name>
</gene>
<evidence type="ECO:0000313" key="2">
    <source>
        <dbReference type="EMBL" id="POZ63572.1"/>
    </source>
</evidence>
<evidence type="ECO:0000259" key="1">
    <source>
        <dbReference type="Pfam" id="PF07484"/>
    </source>
</evidence>
<dbReference type="OrthoDB" id="5830125at2"/>
<comment type="caution">
    <text evidence="2">The sequence shown here is derived from an EMBL/GenBank/DDBJ whole genome shotgun (WGS) entry which is preliminary data.</text>
</comment>
<protein>
    <recommendedName>
        <fullName evidence="1">Phage tail collar domain-containing protein</fullName>
    </recommendedName>
</protein>